<evidence type="ECO:0000256" key="3">
    <source>
        <dbReference type="ARBA" id="ARBA00022617"/>
    </source>
</evidence>
<sequence>MAILQCFYPVYIRYTRLNYLPSGERDKIVNVDMIFVSTPEDFATVFKAEGKYPDRGPIWPWVVYREQRKKSKGVLIGKGEEWRKSRSVMDKKLLKMKDVSAYSERMNRVISNLILYIKRKQIEDNLNGELGNLQDSLYKWSFETINSVLFSKLLGAFNEPPTPIAEKFYKNVCSMMNVTGQLILMPPYYKYIKTKQWKEYCGYWDTLFEIGGQLIDEERNRLLSRGFDLSSKLENSRMTEDMEFLPYVLSRGELNDEEIAGNIIELMLGGVDTSANTIMWVLYILGKNPNIQEKLYKEVSSVLKDGQFPDSHSVQKMPYLRGVIKESQRLYPVLLATARILSQDVVLSGYHVPAKIFLNIAVRNDFILITAYKLCHGQELPL</sequence>
<keyword evidence="7" id="KW-0503">Monooxygenase</keyword>
<dbReference type="OMA" id="CHSPEYF"/>
<dbReference type="GO" id="GO:0004497">
    <property type="term" value="F:monooxygenase activity"/>
    <property type="evidence" value="ECO:0007669"/>
    <property type="project" value="UniProtKB-KW"/>
</dbReference>
<keyword evidence="9" id="KW-1185">Reference proteome</keyword>
<dbReference type="HOGENOM" id="CLU_001570_28_3_1"/>
<dbReference type="InParanoid" id="B3RX13"/>
<gene>
    <name evidence="8" type="ORF">TRIADDRAFT_56957</name>
</gene>
<dbReference type="PANTHER" id="PTHR24279">
    <property type="entry name" value="CYTOCHROME P450"/>
    <property type="match status" value="1"/>
</dbReference>
<dbReference type="CTD" id="6753895"/>
<dbReference type="GO" id="GO:0020037">
    <property type="term" value="F:heme binding"/>
    <property type="evidence" value="ECO:0007669"/>
    <property type="project" value="InterPro"/>
</dbReference>
<evidence type="ECO:0000313" key="9">
    <source>
        <dbReference type="Proteomes" id="UP000009022"/>
    </source>
</evidence>
<dbReference type="Proteomes" id="UP000009022">
    <property type="component" value="Unassembled WGS sequence"/>
</dbReference>
<evidence type="ECO:0000256" key="4">
    <source>
        <dbReference type="ARBA" id="ARBA00022723"/>
    </source>
</evidence>
<dbReference type="SUPFAM" id="SSF48264">
    <property type="entry name" value="Cytochrome P450"/>
    <property type="match status" value="1"/>
</dbReference>
<dbReference type="Pfam" id="PF00067">
    <property type="entry name" value="p450"/>
    <property type="match status" value="1"/>
</dbReference>
<reference evidence="8 9" key="1">
    <citation type="journal article" date="2008" name="Nature">
        <title>The Trichoplax genome and the nature of placozoans.</title>
        <authorList>
            <person name="Srivastava M."/>
            <person name="Begovic E."/>
            <person name="Chapman J."/>
            <person name="Putnam N.H."/>
            <person name="Hellsten U."/>
            <person name="Kawashima T."/>
            <person name="Kuo A."/>
            <person name="Mitros T."/>
            <person name="Salamov A."/>
            <person name="Carpenter M.L."/>
            <person name="Signorovitch A.Y."/>
            <person name="Moreno M.A."/>
            <person name="Kamm K."/>
            <person name="Grimwood J."/>
            <person name="Schmutz J."/>
            <person name="Shapiro H."/>
            <person name="Grigoriev I.V."/>
            <person name="Buss L.W."/>
            <person name="Schierwater B."/>
            <person name="Dellaporta S.L."/>
            <person name="Rokhsar D.S."/>
        </authorList>
    </citation>
    <scope>NUCLEOTIDE SEQUENCE [LARGE SCALE GENOMIC DNA]</scope>
    <source>
        <strain evidence="8 9">Grell-BS-1999</strain>
    </source>
</reference>
<evidence type="ECO:0000256" key="5">
    <source>
        <dbReference type="ARBA" id="ARBA00023002"/>
    </source>
</evidence>
<dbReference type="RefSeq" id="XP_002112682.1">
    <property type="nucleotide sequence ID" value="XM_002112646.1"/>
</dbReference>
<keyword evidence="4" id="KW-0479">Metal-binding</keyword>
<dbReference type="Gene3D" id="1.10.630.10">
    <property type="entry name" value="Cytochrome P450"/>
    <property type="match status" value="1"/>
</dbReference>
<keyword evidence="6" id="KW-0408">Iron</keyword>
<dbReference type="KEGG" id="tad:TRIADDRAFT_56957"/>
<organism evidence="8 9">
    <name type="scientific">Trichoplax adhaerens</name>
    <name type="common">Trichoplax reptans</name>
    <dbReference type="NCBI Taxonomy" id="10228"/>
    <lineage>
        <taxon>Eukaryota</taxon>
        <taxon>Metazoa</taxon>
        <taxon>Placozoa</taxon>
        <taxon>Uniplacotomia</taxon>
        <taxon>Trichoplacea</taxon>
        <taxon>Trichoplacidae</taxon>
        <taxon>Trichoplax</taxon>
    </lineage>
</organism>
<dbReference type="PhylomeDB" id="B3RX13"/>
<evidence type="ECO:0000256" key="6">
    <source>
        <dbReference type="ARBA" id="ARBA00023004"/>
    </source>
</evidence>
<protein>
    <recommendedName>
        <fullName evidence="10">Cytochrome P450</fullName>
    </recommendedName>
</protein>
<dbReference type="GeneID" id="6753895"/>
<evidence type="ECO:0008006" key="10">
    <source>
        <dbReference type="Google" id="ProtNLM"/>
    </source>
</evidence>
<dbReference type="FunCoup" id="B3RX13">
    <property type="interactions" value="41"/>
</dbReference>
<evidence type="ECO:0000256" key="7">
    <source>
        <dbReference type="ARBA" id="ARBA00023033"/>
    </source>
</evidence>
<dbReference type="GO" id="GO:0005739">
    <property type="term" value="C:mitochondrion"/>
    <property type="evidence" value="ECO:0000318"/>
    <property type="project" value="GO_Central"/>
</dbReference>
<dbReference type="AlphaFoldDB" id="B3RX13"/>
<dbReference type="InterPro" id="IPR002401">
    <property type="entry name" value="Cyt_P450_E_grp-I"/>
</dbReference>
<dbReference type="InterPro" id="IPR050479">
    <property type="entry name" value="CYP11_CYP27_families"/>
</dbReference>
<dbReference type="PRINTS" id="PR00463">
    <property type="entry name" value="EP450I"/>
</dbReference>
<dbReference type="STRING" id="10228.B3RX13"/>
<proteinExistence type="inferred from homology"/>
<accession>B3RX13</accession>
<dbReference type="InterPro" id="IPR036396">
    <property type="entry name" value="Cyt_P450_sf"/>
</dbReference>
<dbReference type="eggNOG" id="KOG0159">
    <property type="taxonomic scope" value="Eukaryota"/>
</dbReference>
<keyword evidence="5" id="KW-0560">Oxidoreductase</keyword>
<dbReference type="InterPro" id="IPR001128">
    <property type="entry name" value="Cyt_P450"/>
</dbReference>
<dbReference type="EMBL" id="DS985245">
    <property type="protein sequence ID" value="EDV24792.1"/>
    <property type="molecule type" value="Genomic_DNA"/>
</dbReference>
<dbReference type="OrthoDB" id="3945418at2759"/>
<dbReference type="GO" id="GO:0005506">
    <property type="term" value="F:iron ion binding"/>
    <property type="evidence" value="ECO:0007669"/>
    <property type="project" value="InterPro"/>
</dbReference>
<comment type="cofactor">
    <cofactor evidence="1">
        <name>heme</name>
        <dbReference type="ChEBI" id="CHEBI:30413"/>
    </cofactor>
</comment>
<evidence type="ECO:0000256" key="1">
    <source>
        <dbReference type="ARBA" id="ARBA00001971"/>
    </source>
</evidence>
<dbReference type="GO" id="GO:0016705">
    <property type="term" value="F:oxidoreductase activity, acting on paired donors, with incorporation or reduction of molecular oxygen"/>
    <property type="evidence" value="ECO:0007669"/>
    <property type="project" value="InterPro"/>
</dbReference>
<evidence type="ECO:0000256" key="2">
    <source>
        <dbReference type="ARBA" id="ARBA00010617"/>
    </source>
</evidence>
<dbReference type="PANTHER" id="PTHR24279:SF120">
    <property type="entry name" value="CYTOCHROME P450"/>
    <property type="match status" value="1"/>
</dbReference>
<dbReference type="PRINTS" id="PR00385">
    <property type="entry name" value="P450"/>
</dbReference>
<name>B3RX13_TRIAD</name>
<keyword evidence="3" id="KW-0349">Heme</keyword>
<dbReference type="CDD" id="cd11054">
    <property type="entry name" value="CYP24A1-like"/>
    <property type="match status" value="1"/>
</dbReference>
<evidence type="ECO:0000313" key="8">
    <source>
        <dbReference type="EMBL" id="EDV24792.1"/>
    </source>
</evidence>
<comment type="similarity">
    <text evidence="2">Belongs to the cytochrome P450 family.</text>
</comment>